<name>A0A2R6WIX9_MARPO</name>
<protein>
    <submittedName>
        <fullName evidence="1">Uncharacterized protein</fullName>
    </submittedName>
</protein>
<dbReference type="AlphaFoldDB" id="A0A2R6WIX9"/>
<proteinExistence type="predicted"/>
<dbReference type="EMBL" id="KZ772757">
    <property type="protein sequence ID" value="PTQ33802.1"/>
    <property type="molecule type" value="Genomic_DNA"/>
</dbReference>
<keyword evidence="2" id="KW-1185">Reference proteome</keyword>
<organism evidence="1 2">
    <name type="scientific">Marchantia polymorpha</name>
    <name type="common">Common liverwort</name>
    <name type="synonym">Marchantia aquatica</name>
    <dbReference type="NCBI Taxonomy" id="3197"/>
    <lineage>
        <taxon>Eukaryota</taxon>
        <taxon>Viridiplantae</taxon>
        <taxon>Streptophyta</taxon>
        <taxon>Embryophyta</taxon>
        <taxon>Marchantiophyta</taxon>
        <taxon>Marchantiopsida</taxon>
        <taxon>Marchantiidae</taxon>
        <taxon>Marchantiales</taxon>
        <taxon>Marchantiaceae</taxon>
        <taxon>Marchantia</taxon>
    </lineage>
</organism>
<evidence type="ECO:0000313" key="2">
    <source>
        <dbReference type="Proteomes" id="UP000244005"/>
    </source>
</evidence>
<reference evidence="2" key="1">
    <citation type="journal article" date="2017" name="Cell">
        <title>Insights into land plant evolution garnered from the Marchantia polymorpha genome.</title>
        <authorList>
            <person name="Bowman J.L."/>
            <person name="Kohchi T."/>
            <person name="Yamato K.T."/>
            <person name="Jenkins J."/>
            <person name="Shu S."/>
            <person name="Ishizaki K."/>
            <person name="Yamaoka S."/>
            <person name="Nishihama R."/>
            <person name="Nakamura Y."/>
            <person name="Berger F."/>
            <person name="Adam C."/>
            <person name="Aki S.S."/>
            <person name="Althoff F."/>
            <person name="Araki T."/>
            <person name="Arteaga-Vazquez M.A."/>
            <person name="Balasubrmanian S."/>
            <person name="Barry K."/>
            <person name="Bauer D."/>
            <person name="Boehm C.R."/>
            <person name="Briginshaw L."/>
            <person name="Caballero-Perez J."/>
            <person name="Catarino B."/>
            <person name="Chen F."/>
            <person name="Chiyoda S."/>
            <person name="Chovatia M."/>
            <person name="Davies K.M."/>
            <person name="Delmans M."/>
            <person name="Demura T."/>
            <person name="Dierschke T."/>
            <person name="Dolan L."/>
            <person name="Dorantes-Acosta A.E."/>
            <person name="Eklund D.M."/>
            <person name="Florent S.N."/>
            <person name="Flores-Sandoval E."/>
            <person name="Fujiyama A."/>
            <person name="Fukuzawa H."/>
            <person name="Galik B."/>
            <person name="Grimanelli D."/>
            <person name="Grimwood J."/>
            <person name="Grossniklaus U."/>
            <person name="Hamada T."/>
            <person name="Haseloff J."/>
            <person name="Hetherington A.J."/>
            <person name="Higo A."/>
            <person name="Hirakawa Y."/>
            <person name="Hundley H.N."/>
            <person name="Ikeda Y."/>
            <person name="Inoue K."/>
            <person name="Inoue S.I."/>
            <person name="Ishida S."/>
            <person name="Jia Q."/>
            <person name="Kakita M."/>
            <person name="Kanazawa T."/>
            <person name="Kawai Y."/>
            <person name="Kawashima T."/>
            <person name="Kennedy M."/>
            <person name="Kinose K."/>
            <person name="Kinoshita T."/>
            <person name="Kohara Y."/>
            <person name="Koide E."/>
            <person name="Komatsu K."/>
            <person name="Kopischke S."/>
            <person name="Kubo M."/>
            <person name="Kyozuka J."/>
            <person name="Lagercrantz U."/>
            <person name="Lin S.S."/>
            <person name="Lindquist E."/>
            <person name="Lipzen A.M."/>
            <person name="Lu C.W."/>
            <person name="De Luna E."/>
            <person name="Martienssen R.A."/>
            <person name="Minamino N."/>
            <person name="Mizutani M."/>
            <person name="Mizutani M."/>
            <person name="Mochizuki N."/>
            <person name="Monte I."/>
            <person name="Mosher R."/>
            <person name="Nagasaki H."/>
            <person name="Nakagami H."/>
            <person name="Naramoto S."/>
            <person name="Nishitani K."/>
            <person name="Ohtani M."/>
            <person name="Okamoto T."/>
            <person name="Okumura M."/>
            <person name="Phillips J."/>
            <person name="Pollak B."/>
            <person name="Reinders A."/>
            <person name="Rovekamp M."/>
            <person name="Sano R."/>
            <person name="Sawa S."/>
            <person name="Schmid M.W."/>
            <person name="Shirakawa M."/>
            <person name="Solano R."/>
            <person name="Spunde A."/>
            <person name="Suetsugu N."/>
            <person name="Sugano S."/>
            <person name="Sugiyama A."/>
            <person name="Sun R."/>
            <person name="Suzuki Y."/>
            <person name="Takenaka M."/>
            <person name="Takezawa D."/>
            <person name="Tomogane H."/>
            <person name="Tsuzuki M."/>
            <person name="Ueda T."/>
            <person name="Umeda M."/>
            <person name="Ward J.M."/>
            <person name="Watanabe Y."/>
            <person name="Yazaki K."/>
            <person name="Yokoyama R."/>
            <person name="Yoshitake Y."/>
            <person name="Yotsui I."/>
            <person name="Zachgo S."/>
            <person name="Schmutz J."/>
        </authorList>
    </citation>
    <scope>NUCLEOTIDE SEQUENCE [LARGE SCALE GENOMIC DNA]</scope>
    <source>
        <strain evidence="2">Tak-1</strain>
    </source>
</reference>
<dbReference type="Proteomes" id="UP000244005">
    <property type="component" value="Unassembled WGS sequence"/>
</dbReference>
<sequence length="80" mass="8572">MWCTAERLDHSSTRHSWCRLRKPMWWRGGGAVKAATPVQSVTSGAGCGSVCGGGCGGSVRALTTVQFNMSHEQTYDPSLI</sequence>
<gene>
    <name evidence="1" type="ORF">MARPO_0085s0025</name>
</gene>
<evidence type="ECO:0000313" key="1">
    <source>
        <dbReference type="EMBL" id="PTQ33802.1"/>
    </source>
</evidence>
<accession>A0A2R6WIX9</accession>